<evidence type="ECO:0000313" key="1">
    <source>
        <dbReference type="EMBL" id="AZP22337.1"/>
    </source>
</evidence>
<reference evidence="1 2" key="1">
    <citation type="submission" date="2018-12" db="EMBL/GenBank/DDBJ databases">
        <authorList>
            <person name="Li K."/>
        </authorList>
    </citation>
    <scope>NUCLEOTIDE SEQUENCE [LARGE SCALE GENOMIC DNA]</scope>
    <source>
        <strain evidence="2">CR22</strain>
    </source>
</reference>
<evidence type="ECO:0000313" key="2">
    <source>
        <dbReference type="Proteomes" id="UP000280197"/>
    </source>
</evidence>
<protein>
    <submittedName>
        <fullName evidence="1">Uncharacterized protein</fullName>
    </submittedName>
</protein>
<dbReference type="AlphaFoldDB" id="A0A3S9ID93"/>
<gene>
    <name evidence="1" type="ORF">EJC51_43385</name>
</gene>
<keyword evidence="2" id="KW-1185">Reference proteome</keyword>
<name>A0A3S9ID93_9ACTN</name>
<accession>A0A3S9ID93</accession>
<dbReference type="KEGG" id="saqu:EJC51_43385"/>
<dbReference type="Proteomes" id="UP000280197">
    <property type="component" value="Chromosome"/>
</dbReference>
<dbReference type="EMBL" id="CP034463">
    <property type="protein sequence ID" value="AZP22337.1"/>
    <property type="molecule type" value="Genomic_DNA"/>
</dbReference>
<organism evidence="1 2">
    <name type="scientific">Streptomyces aquilus</name>
    <dbReference type="NCBI Taxonomy" id="2548456"/>
    <lineage>
        <taxon>Bacteria</taxon>
        <taxon>Bacillati</taxon>
        <taxon>Actinomycetota</taxon>
        <taxon>Actinomycetes</taxon>
        <taxon>Kitasatosporales</taxon>
        <taxon>Streptomycetaceae</taxon>
        <taxon>Streptomyces</taxon>
    </lineage>
</organism>
<proteinExistence type="predicted"/>
<sequence length="65" mass="6908">MAGDSTPRRDSRPGRAQVLARSLLGWEPRDIADTIVATADTQLRQGLPLPAESPALGGVRPWDSG</sequence>